<feature type="transmembrane region" description="Helical" evidence="1">
    <location>
        <begin position="278"/>
        <end position="301"/>
    </location>
</feature>
<dbReference type="Proteomes" id="UP000290637">
    <property type="component" value="Chromosome"/>
</dbReference>
<sequence>MEKRSEEDLRLAAPKSGSVIVTAKPTVTEREIVQERGNIVQTLHAAYLTLNDAMAEFQQRWDANPAMSIAEGVVEGAADGGSTWLSDQAEMFEKQYWQQLGKQIEEFSGGCIDRLAIYSRQQYNDLARDVNRLVADPDKTIYNWAWWQQSIEGAVTGTMQEQAARLQALEAEARRTARMVAGSAEKARKLYQHRAAIMNLPVLIAEGDPKPIQAFVENELMDIDPELAKAIRGDQRFAIVLEILADNETTLSYIAYAGLMIEAIPPNFIAYIGGKGAVYLIIELVLLVATALLSAGAAAAARIASLLARLAMTGAKLSGASRKFQRAKVAIAAFVRAVEDLQSAVEQIHQLGPKLISARSRGLVVRGNTETTLLAKKQSIRRDKRCRICGSTNHPTPRNRRGTVIYQ</sequence>
<keyword evidence="1" id="KW-0812">Transmembrane</keyword>
<keyword evidence="3" id="KW-1185">Reference proteome</keyword>
<accession>A0A4P6L3U1</accession>
<name>A0A4P6L3U1_9BURK</name>
<gene>
    <name evidence="2" type="ORF">EWM63_25665</name>
</gene>
<dbReference type="RefSeq" id="WP_130189064.1">
    <property type="nucleotide sequence ID" value="NZ_CP035913.1"/>
</dbReference>
<feature type="transmembrane region" description="Helical" evidence="1">
    <location>
        <begin position="253"/>
        <end position="272"/>
    </location>
</feature>
<evidence type="ECO:0000313" key="3">
    <source>
        <dbReference type="Proteomes" id="UP000290637"/>
    </source>
</evidence>
<evidence type="ECO:0000313" key="2">
    <source>
        <dbReference type="EMBL" id="QBE65955.1"/>
    </source>
</evidence>
<keyword evidence="1" id="KW-1133">Transmembrane helix</keyword>
<dbReference type="KEGG" id="plue:EWM63_25665"/>
<organism evidence="2 3">
    <name type="scientific">Pseudoduganella lutea</name>
    <dbReference type="NCBI Taxonomy" id="321985"/>
    <lineage>
        <taxon>Bacteria</taxon>
        <taxon>Pseudomonadati</taxon>
        <taxon>Pseudomonadota</taxon>
        <taxon>Betaproteobacteria</taxon>
        <taxon>Burkholderiales</taxon>
        <taxon>Oxalobacteraceae</taxon>
        <taxon>Telluria group</taxon>
        <taxon>Pseudoduganella</taxon>
    </lineage>
</organism>
<reference evidence="2 3" key="1">
    <citation type="submission" date="2019-02" db="EMBL/GenBank/DDBJ databases">
        <title>Draft Genome Sequences of Six Type Strains of the Genus Massilia.</title>
        <authorList>
            <person name="Miess H."/>
            <person name="Frediansyhah A."/>
            <person name="Gross H."/>
        </authorList>
    </citation>
    <scope>NUCLEOTIDE SEQUENCE [LARGE SCALE GENOMIC DNA]</scope>
    <source>
        <strain evidence="2 3">DSM 17473</strain>
    </source>
</reference>
<dbReference type="EMBL" id="CP035913">
    <property type="protein sequence ID" value="QBE65955.1"/>
    <property type="molecule type" value="Genomic_DNA"/>
</dbReference>
<dbReference type="AlphaFoldDB" id="A0A4P6L3U1"/>
<evidence type="ECO:0000256" key="1">
    <source>
        <dbReference type="SAM" id="Phobius"/>
    </source>
</evidence>
<keyword evidence="1" id="KW-0472">Membrane</keyword>
<proteinExistence type="predicted"/>
<protein>
    <submittedName>
        <fullName evidence="2">Uncharacterized protein</fullName>
    </submittedName>
</protein>
<dbReference type="OrthoDB" id="8738563at2"/>